<evidence type="ECO:0000313" key="6">
    <source>
        <dbReference type="EMBL" id="KXZ46882.1"/>
    </source>
</evidence>
<evidence type="ECO:0000259" key="5">
    <source>
        <dbReference type="Pfam" id="PF17908"/>
    </source>
</evidence>
<accession>A0A150GAL1</accession>
<evidence type="ECO:0000313" key="7">
    <source>
        <dbReference type="Proteomes" id="UP000075714"/>
    </source>
</evidence>
<dbReference type="InterPro" id="IPR036322">
    <property type="entry name" value="WD40_repeat_dom_sf"/>
</dbReference>
<evidence type="ECO:0000256" key="3">
    <source>
        <dbReference type="PROSITE-ProRule" id="PRU00221"/>
    </source>
</evidence>
<dbReference type="Proteomes" id="UP000075714">
    <property type="component" value="Unassembled WGS sequence"/>
</dbReference>
<dbReference type="PROSITE" id="PS50082">
    <property type="entry name" value="WD_REPEATS_2"/>
    <property type="match status" value="13"/>
</dbReference>
<dbReference type="InterPro" id="IPR001680">
    <property type="entry name" value="WD40_rpt"/>
</dbReference>
<feature type="repeat" description="WD" evidence="3">
    <location>
        <begin position="728"/>
        <end position="769"/>
    </location>
</feature>
<dbReference type="PANTHER" id="PTHR19848">
    <property type="entry name" value="WD40 REPEAT PROTEIN"/>
    <property type="match status" value="1"/>
</dbReference>
<feature type="repeat" description="WD" evidence="3">
    <location>
        <begin position="470"/>
        <end position="511"/>
    </location>
</feature>
<comment type="caution">
    <text evidence="6">The sequence shown here is derived from an EMBL/GenBank/DDBJ whole genome shotgun (WGS) entry which is preliminary data.</text>
</comment>
<feature type="compositionally biased region" description="Polar residues" evidence="4">
    <location>
        <begin position="1"/>
        <end position="11"/>
    </location>
</feature>
<feature type="domain" description="APAF-1 helical" evidence="5">
    <location>
        <begin position="300"/>
        <end position="382"/>
    </location>
</feature>
<dbReference type="SUPFAM" id="SSF50978">
    <property type="entry name" value="WD40 repeat-like"/>
    <property type="match status" value="3"/>
</dbReference>
<name>A0A150GAL1_GONPE</name>
<feature type="repeat" description="WD" evidence="3">
    <location>
        <begin position="511"/>
        <end position="552"/>
    </location>
</feature>
<feature type="repeat" description="WD" evidence="3">
    <location>
        <begin position="686"/>
        <end position="727"/>
    </location>
</feature>
<dbReference type="CDD" id="cd00200">
    <property type="entry name" value="WD40"/>
    <property type="match status" value="2"/>
</dbReference>
<feature type="repeat" description="WD" evidence="3">
    <location>
        <begin position="980"/>
        <end position="1021"/>
    </location>
</feature>
<evidence type="ECO:0000256" key="1">
    <source>
        <dbReference type="ARBA" id="ARBA00022574"/>
    </source>
</evidence>
<dbReference type="PROSITE" id="PS00678">
    <property type="entry name" value="WD_REPEATS_1"/>
    <property type="match status" value="6"/>
</dbReference>
<dbReference type="InterPro" id="IPR020472">
    <property type="entry name" value="WD40_PAC1"/>
</dbReference>
<proteinExistence type="predicted"/>
<dbReference type="STRING" id="33097.A0A150GAL1"/>
<dbReference type="Pfam" id="PF17908">
    <property type="entry name" value="APAF1_C"/>
    <property type="match status" value="1"/>
</dbReference>
<dbReference type="Gene3D" id="1.25.40.370">
    <property type="match status" value="1"/>
</dbReference>
<keyword evidence="7" id="KW-1185">Reference proteome</keyword>
<dbReference type="EMBL" id="LSYV01000040">
    <property type="protein sequence ID" value="KXZ46882.1"/>
    <property type="molecule type" value="Genomic_DNA"/>
</dbReference>
<dbReference type="PRINTS" id="PR00320">
    <property type="entry name" value="GPROTEINBRPT"/>
</dbReference>
<gene>
    <name evidence="6" type="ORF">GPECTOR_39g376</name>
</gene>
<feature type="repeat" description="WD" evidence="3">
    <location>
        <begin position="1021"/>
        <end position="1054"/>
    </location>
</feature>
<keyword evidence="2" id="KW-0677">Repeat</keyword>
<dbReference type="InterPro" id="IPR019775">
    <property type="entry name" value="WD40_repeat_CS"/>
</dbReference>
<feature type="repeat" description="WD" evidence="3">
    <location>
        <begin position="601"/>
        <end position="635"/>
    </location>
</feature>
<sequence length="1145" mass="119026">MGCTQSSTSRADSAEIGGQPAPTKLPGSFSDGKPPASPATKVRDSVQDIFPQPNNTSKQGEDEDGKERSKNSDGEAHGASHVKAATHTGGDSGPVPIDRTASTTSAGGAPCTPRSNSGGNDRKASTDATAAAKYHSNRSSFAAEGVNANGRPLPPARGSYSSDHGAPPSGLEAARSSQQARLSSIQAADVMGIGADKNVPTGRALTVAFDPLPDYSPPAPLAPAYPLLGALPPDTPVPLEVLRRLWSCGSGEAALALARAFAASGILRLASLEDGSCWALPAPQHVAHAAAAWPDRVASCHGRLLEAYGRRGETEVPLEGLRDDGYIIQALSHHLVGAGRLADLKSLLMNPGWLEAKLHAYGVGAVVRDFRRFLQEAETDEASLHVKLMLQAFQLSLGAAMEHPAVRMMREQMLARLMAVAAAGQLRDWYADQTAKCAAEGMLAIDSRLLHLMPRSPSLAQAGGVQRMTLRGHQAPIRRVAIAPNCCDVVTISDDGSAQVWDMNIGDCVMQLAREAPLTAVGVTPDSSSAVVAAADGTAAVWSLATGQVTRTLAGHTARINALAIDKQGIRVVTGSDDRTARVWNLHDGSCEAVLEGHGSATGMVGAVLDVCVCSDGTLAASASDDFTARVWDLDEDGECLHTLEGHQGWVTSVAFVGTSHRLITASHDSTARLWDALKGRCLAVLSGHSGRLNRVSVDPGGSWAVTCSDDNTARVWDAETGSLKLVLEGHSSHVADAAITRDGRKAITVSGDGTCGVWDMDIGRREVTLEGHTGEVCCVVLTQRGRFAVTAGEDCTARVWDLAAADNASPPPPTHGGRVAALGCLPGGDLVVSGGDDGRLIMWDPVEGACLKQMEGHRSGIRFMRVATEGDTVLTGSGDRQICRWNLNDFSVAANEVSRRRSMERRELMLATLTTAGGSAGGQSVATTTGGGARGFGVGGGGAGGAGGAASTPDLCSPTMLSTGGTGGHNRMTTTRFVVEGHTDGLVAADLSPDEQLLATAAYDRTVRVSRLATGAAVAVLDHPQPPVSVAFSPDSRRMAVALEDHSVVVWDLVGRCCLPSLDAHKATLSCLVWSPDSRFLATAGADCTLRLWRAADGRQTAFFMADAAITAACFAGHPVADIVVAGDAAGAVHFLDWSEELQA</sequence>
<dbReference type="Gene3D" id="2.130.10.10">
    <property type="entry name" value="YVTN repeat-like/Quinoprotein amine dehydrogenase"/>
    <property type="match status" value="4"/>
</dbReference>
<feature type="repeat" description="WD" evidence="3">
    <location>
        <begin position="1063"/>
        <end position="1104"/>
    </location>
</feature>
<protein>
    <recommendedName>
        <fullName evidence="5">APAF-1 helical domain-containing protein</fullName>
    </recommendedName>
</protein>
<feature type="repeat" description="WD" evidence="3">
    <location>
        <begin position="770"/>
        <end position="811"/>
    </location>
</feature>
<dbReference type="InterPro" id="IPR015943">
    <property type="entry name" value="WD40/YVTN_repeat-like_dom_sf"/>
</dbReference>
<evidence type="ECO:0000256" key="4">
    <source>
        <dbReference type="SAM" id="MobiDB-lite"/>
    </source>
</evidence>
<feature type="repeat" description="WD" evidence="3">
    <location>
        <begin position="813"/>
        <end position="845"/>
    </location>
</feature>
<dbReference type="PANTHER" id="PTHR19848:SF8">
    <property type="entry name" value="F-BOX AND WD REPEAT DOMAIN CONTAINING 7"/>
    <property type="match status" value="1"/>
</dbReference>
<dbReference type="AlphaFoldDB" id="A0A150GAL1"/>
<dbReference type="Pfam" id="PF00400">
    <property type="entry name" value="WD40"/>
    <property type="match status" value="12"/>
</dbReference>
<dbReference type="SMART" id="SM00320">
    <property type="entry name" value="WD40"/>
    <property type="match status" value="13"/>
</dbReference>
<feature type="compositionally biased region" description="Basic and acidic residues" evidence="4">
    <location>
        <begin position="65"/>
        <end position="78"/>
    </location>
</feature>
<organism evidence="6 7">
    <name type="scientific">Gonium pectorale</name>
    <name type="common">Green alga</name>
    <dbReference type="NCBI Taxonomy" id="33097"/>
    <lineage>
        <taxon>Eukaryota</taxon>
        <taxon>Viridiplantae</taxon>
        <taxon>Chlorophyta</taxon>
        <taxon>core chlorophytes</taxon>
        <taxon>Chlorophyceae</taxon>
        <taxon>CS clade</taxon>
        <taxon>Chlamydomonadales</taxon>
        <taxon>Volvocaceae</taxon>
        <taxon>Gonium</taxon>
    </lineage>
</organism>
<dbReference type="PROSITE" id="PS50294">
    <property type="entry name" value="WD_REPEATS_REGION"/>
    <property type="match status" value="9"/>
</dbReference>
<dbReference type="OrthoDB" id="538223at2759"/>
<feature type="region of interest" description="Disordered" evidence="4">
    <location>
        <begin position="1"/>
        <end position="177"/>
    </location>
</feature>
<keyword evidence="1 3" id="KW-0853">WD repeat</keyword>
<reference evidence="7" key="1">
    <citation type="journal article" date="2016" name="Nat. Commun.">
        <title>The Gonium pectorale genome demonstrates co-option of cell cycle regulation during the evolution of multicellularity.</title>
        <authorList>
            <person name="Hanschen E.R."/>
            <person name="Marriage T.N."/>
            <person name="Ferris P.J."/>
            <person name="Hamaji T."/>
            <person name="Toyoda A."/>
            <person name="Fujiyama A."/>
            <person name="Neme R."/>
            <person name="Noguchi H."/>
            <person name="Minakuchi Y."/>
            <person name="Suzuki M."/>
            <person name="Kawai-Toyooka H."/>
            <person name="Smith D.R."/>
            <person name="Sparks H."/>
            <person name="Anderson J."/>
            <person name="Bakaric R."/>
            <person name="Luria V."/>
            <person name="Karger A."/>
            <person name="Kirschner M.W."/>
            <person name="Durand P.M."/>
            <person name="Michod R.E."/>
            <person name="Nozaki H."/>
            <person name="Olson B.J."/>
        </authorList>
    </citation>
    <scope>NUCLEOTIDE SEQUENCE [LARGE SCALE GENOMIC DNA]</scope>
    <source>
        <strain evidence="7">NIES-2863</strain>
    </source>
</reference>
<feature type="repeat" description="WD" evidence="3">
    <location>
        <begin position="644"/>
        <end position="685"/>
    </location>
</feature>
<dbReference type="InterPro" id="IPR041452">
    <property type="entry name" value="APAF1_C"/>
</dbReference>
<evidence type="ECO:0000256" key="2">
    <source>
        <dbReference type="ARBA" id="ARBA00022737"/>
    </source>
</evidence>
<feature type="repeat" description="WD" evidence="3">
    <location>
        <begin position="855"/>
        <end position="896"/>
    </location>
</feature>
<feature type="repeat" description="WD" evidence="3">
    <location>
        <begin position="553"/>
        <end position="594"/>
    </location>
</feature>